<evidence type="ECO:0000313" key="1">
    <source>
        <dbReference type="EMBL" id="KZN54763.1"/>
    </source>
</evidence>
<dbReference type="AlphaFoldDB" id="A0A167G9W7"/>
<sequence length="75" mass="8996">MVIYYCFFNLFLLKATNYIIVVRENKNQQGKTIQWFIMNAKSVLKNYMLRESHCLSKMTKLLTNHLLKYLMQSPS</sequence>
<name>A0A167G9W7_9GAMM</name>
<accession>A0A167G9W7</accession>
<dbReference type="EMBL" id="AUXT01000063">
    <property type="protein sequence ID" value="KZN54763.1"/>
    <property type="molecule type" value="Genomic_DNA"/>
</dbReference>
<reference evidence="1 2" key="1">
    <citation type="submission" date="2013-07" db="EMBL/GenBank/DDBJ databases">
        <title>Comparative Genomic and Metabolomic Analysis of Twelve Strains of Pseudoalteromonas luteoviolacea.</title>
        <authorList>
            <person name="Vynne N.G."/>
            <person name="Mansson M."/>
            <person name="Gram L."/>
        </authorList>
    </citation>
    <scope>NUCLEOTIDE SEQUENCE [LARGE SCALE GENOMIC DNA]</scope>
    <source>
        <strain evidence="1 2">NCIMB 1942</strain>
    </source>
</reference>
<dbReference type="Proteomes" id="UP000076587">
    <property type="component" value="Unassembled WGS sequence"/>
</dbReference>
<evidence type="ECO:0000313" key="2">
    <source>
        <dbReference type="Proteomes" id="UP000076587"/>
    </source>
</evidence>
<organism evidence="1 2">
    <name type="scientific">Pseudoalteromonas luteoviolacea NCIMB 1942</name>
    <dbReference type="NCBI Taxonomy" id="1365253"/>
    <lineage>
        <taxon>Bacteria</taxon>
        <taxon>Pseudomonadati</taxon>
        <taxon>Pseudomonadota</taxon>
        <taxon>Gammaproteobacteria</taxon>
        <taxon>Alteromonadales</taxon>
        <taxon>Pseudoalteromonadaceae</taxon>
        <taxon>Pseudoalteromonas</taxon>
    </lineage>
</organism>
<dbReference type="PATRIC" id="fig|1365253.3.peg.1025"/>
<comment type="caution">
    <text evidence="1">The sequence shown here is derived from an EMBL/GenBank/DDBJ whole genome shotgun (WGS) entry which is preliminary data.</text>
</comment>
<gene>
    <name evidence="1" type="ORF">N482_24445</name>
</gene>
<protein>
    <submittedName>
        <fullName evidence="1">Uncharacterized protein</fullName>
    </submittedName>
</protein>
<proteinExistence type="predicted"/>